<evidence type="ECO:0000313" key="1">
    <source>
        <dbReference type="EMBL" id="RTR29038.1"/>
    </source>
</evidence>
<sequence length="142" mass="15618">MIQHPQPRTKTQRQVAAHRCAHCGRELPTGQGTEIPFIGPVGPECVRKYGSLVAAIEQANGMECYEWDQGSVRLAHHVLWDLRGAGVAVAVVDVKPGVKALEVRGLSRKPRKVVASFAEVRERFEQRLGLAAAEREETGWVA</sequence>
<evidence type="ECO:0000313" key="2">
    <source>
        <dbReference type="Proteomes" id="UP000277766"/>
    </source>
</evidence>
<proteinExistence type="predicted"/>
<keyword evidence="2" id="KW-1185">Reference proteome</keyword>
<reference evidence="1 2" key="1">
    <citation type="submission" date="2018-12" db="EMBL/GenBank/DDBJ databases">
        <title>Deinococcus radiophilus ATCC 27603 genome sequencing and assembly.</title>
        <authorList>
            <person name="Maclea K.S."/>
            <person name="Maynard C.R."/>
        </authorList>
    </citation>
    <scope>NUCLEOTIDE SEQUENCE [LARGE SCALE GENOMIC DNA]</scope>
    <source>
        <strain evidence="1 2">ATCC 27603</strain>
    </source>
</reference>
<gene>
    <name evidence="1" type="ORF">EJ104_04125</name>
</gene>
<dbReference type="AlphaFoldDB" id="A0A431W0Q7"/>
<name>A0A431W0Q7_9DEIO</name>
<organism evidence="1 2">
    <name type="scientific">Deinococcus radiophilus</name>
    <dbReference type="NCBI Taxonomy" id="32062"/>
    <lineage>
        <taxon>Bacteria</taxon>
        <taxon>Thermotogati</taxon>
        <taxon>Deinococcota</taxon>
        <taxon>Deinococci</taxon>
        <taxon>Deinococcales</taxon>
        <taxon>Deinococcaceae</taxon>
        <taxon>Deinococcus</taxon>
    </lineage>
</organism>
<dbReference type="Proteomes" id="UP000277766">
    <property type="component" value="Unassembled WGS sequence"/>
</dbReference>
<dbReference type="EMBL" id="RXPE01000005">
    <property type="protein sequence ID" value="RTR29038.1"/>
    <property type="molecule type" value="Genomic_DNA"/>
</dbReference>
<accession>A0A431W0Q7</accession>
<dbReference type="OrthoDB" id="72227at2"/>
<dbReference type="RefSeq" id="WP_126351493.1">
    <property type="nucleotide sequence ID" value="NZ_CP086380.1"/>
</dbReference>
<comment type="caution">
    <text evidence="1">The sequence shown here is derived from an EMBL/GenBank/DDBJ whole genome shotgun (WGS) entry which is preliminary data.</text>
</comment>
<protein>
    <submittedName>
        <fullName evidence="1">Uncharacterized protein</fullName>
    </submittedName>
</protein>